<dbReference type="InterPro" id="IPR001387">
    <property type="entry name" value="Cro/C1-type_HTH"/>
</dbReference>
<sequence>MENQKLQLNGKALKMLRLSHDLKAIEAARKIGISKQHFSNCEQGRRTLSVNKTKEFIELIGSTESDVKTFIEMIGE</sequence>
<dbReference type="CDD" id="cd00093">
    <property type="entry name" value="HTH_XRE"/>
    <property type="match status" value="1"/>
</dbReference>
<dbReference type="Proteomes" id="UP001220217">
    <property type="component" value="Chromosome"/>
</dbReference>
<evidence type="ECO:0000259" key="1">
    <source>
        <dbReference type="PROSITE" id="PS50943"/>
    </source>
</evidence>
<organism evidence="2 3">
    <name type="scientific">Priestia aryabhattai</name>
    <name type="common">Bacillus aryabhattai</name>
    <dbReference type="NCBI Taxonomy" id="412384"/>
    <lineage>
        <taxon>Bacteria</taxon>
        <taxon>Bacillati</taxon>
        <taxon>Bacillota</taxon>
        <taxon>Bacilli</taxon>
        <taxon>Bacillales</taxon>
        <taxon>Bacillaceae</taxon>
        <taxon>Priestia</taxon>
    </lineage>
</organism>
<dbReference type="PROSITE" id="PS50943">
    <property type="entry name" value="HTH_CROC1"/>
    <property type="match status" value="1"/>
</dbReference>
<evidence type="ECO:0000313" key="3">
    <source>
        <dbReference type="Proteomes" id="UP001220217"/>
    </source>
</evidence>
<protein>
    <submittedName>
        <fullName evidence="2">Helix-turn-helix transcriptional regulator</fullName>
    </submittedName>
</protein>
<dbReference type="SMART" id="SM00530">
    <property type="entry name" value="HTH_XRE"/>
    <property type="match status" value="1"/>
</dbReference>
<dbReference type="Pfam" id="PF13560">
    <property type="entry name" value="HTH_31"/>
    <property type="match status" value="1"/>
</dbReference>
<dbReference type="RefSeq" id="WP_275036524.1">
    <property type="nucleotide sequence ID" value="NZ_CP118718.1"/>
</dbReference>
<name>A0ABD7WUC9_PRIAR</name>
<gene>
    <name evidence="2" type="ORF">PWO00_23760</name>
</gene>
<proteinExistence type="predicted"/>
<reference evidence="2 3" key="1">
    <citation type="submission" date="2023-02" db="EMBL/GenBank/DDBJ databases">
        <title>Complete genome sequence of Priestia aryabhattai G5MAi6, a methanol-tolerant strain isolated from tap water in Hong Kong.</title>
        <authorList>
            <person name="Leung K.M."/>
            <person name="Lai G.K.K."/>
            <person name="Griffin S.D.J."/>
        </authorList>
    </citation>
    <scope>NUCLEOTIDE SEQUENCE [LARGE SCALE GENOMIC DNA]</scope>
    <source>
        <strain evidence="2 3">G5MAi6</strain>
    </source>
</reference>
<dbReference type="InterPro" id="IPR010982">
    <property type="entry name" value="Lambda_DNA-bd_dom_sf"/>
</dbReference>
<feature type="domain" description="HTH cro/C1-type" evidence="1">
    <location>
        <begin position="13"/>
        <end position="67"/>
    </location>
</feature>
<dbReference type="AlphaFoldDB" id="A0ABD7WUC9"/>
<dbReference type="EMBL" id="CP118718">
    <property type="protein sequence ID" value="WEA43813.1"/>
    <property type="molecule type" value="Genomic_DNA"/>
</dbReference>
<accession>A0ABD7WUC9</accession>
<dbReference type="SUPFAM" id="SSF47413">
    <property type="entry name" value="lambda repressor-like DNA-binding domains"/>
    <property type="match status" value="1"/>
</dbReference>
<evidence type="ECO:0000313" key="2">
    <source>
        <dbReference type="EMBL" id="WEA43813.1"/>
    </source>
</evidence>
<dbReference type="Gene3D" id="1.10.260.40">
    <property type="entry name" value="lambda repressor-like DNA-binding domains"/>
    <property type="match status" value="1"/>
</dbReference>